<gene>
    <name evidence="8" type="ORF">SELO1098_LOCUS22164</name>
</gene>
<keyword evidence="3 6" id="KW-0853">WD repeat</keyword>
<dbReference type="InterPro" id="IPR018983">
    <property type="entry name" value="U3_snoRNA-assocProt_15_C"/>
</dbReference>
<dbReference type="AlphaFoldDB" id="A0A7S3HET6"/>
<evidence type="ECO:0000256" key="2">
    <source>
        <dbReference type="ARBA" id="ARBA00022552"/>
    </source>
</evidence>
<evidence type="ECO:0000256" key="3">
    <source>
        <dbReference type="ARBA" id="ARBA00022574"/>
    </source>
</evidence>
<dbReference type="PROSITE" id="PS50294">
    <property type="entry name" value="WD_REPEATS_REGION"/>
    <property type="match status" value="2"/>
</dbReference>
<comment type="subcellular location">
    <subcellularLocation>
        <location evidence="1">Nucleus</location>
        <location evidence="1">Nucleolus</location>
    </subcellularLocation>
</comment>
<evidence type="ECO:0000259" key="7">
    <source>
        <dbReference type="Pfam" id="PF09384"/>
    </source>
</evidence>
<protein>
    <recommendedName>
        <fullName evidence="7">U3 small nucleolar RNA-associated protein 15 C-terminal domain-containing protein</fullName>
    </recommendedName>
</protein>
<dbReference type="GO" id="GO:0045943">
    <property type="term" value="P:positive regulation of transcription by RNA polymerase I"/>
    <property type="evidence" value="ECO:0007669"/>
    <property type="project" value="TreeGrafter"/>
</dbReference>
<keyword evidence="2" id="KW-0698">rRNA processing</keyword>
<feature type="repeat" description="WD" evidence="6">
    <location>
        <begin position="164"/>
        <end position="206"/>
    </location>
</feature>
<dbReference type="InterPro" id="IPR015943">
    <property type="entry name" value="WD40/YVTN_repeat-like_dom_sf"/>
</dbReference>
<dbReference type="GO" id="GO:0005730">
    <property type="term" value="C:nucleolus"/>
    <property type="evidence" value="ECO:0007669"/>
    <property type="project" value="UniProtKB-SubCell"/>
</dbReference>
<dbReference type="InterPro" id="IPR036322">
    <property type="entry name" value="WD40_repeat_dom_sf"/>
</dbReference>
<evidence type="ECO:0000256" key="6">
    <source>
        <dbReference type="PROSITE-ProRule" id="PRU00221"/>
    </source>
</evidence>
<dbReference type="Gene3D" id="2.130.10.10">
    <property type="entry name" value="YVTN repeat-like/Quinoprotein amine dehydrogenase"/>
    <property type="match status" value="2"/>
</dbReference>
<dbReference type="PROSITE" id="PS50082">
    <property type="entry name" value="WD_REPEATS_2"/>
    <property type="match status" value="3"/>
</dbReference>
<proteinExistence type="predicted"/>
<evidence type="ECO:0000256" key="1">
    <source>
        <dbReference type="ARBA" id="ARBA00004604"/>
    </source>
</evidence>
<dbReference type="EMBL" id="HBIC01043341">
    <property type="protein sequence ID" value="CAE0293312.1"/>
    <property type="molecule type" value="Transcribed_RNA"/>
</dbReference>
<evidence type="ECO:0000256" key="4">
    <source>
        <dbReference type="ARBA" id="ARBA00022737"/>
    </source>
</evidence>
<dbReference type="PANTHER" id="PTHR19924">
    <property type="entry name" value="UTP15 U3 SMALL NUCLEOLAR RNA-ASSOCIATED PROTEIN 15 FAMILY MEMBER"/>
    <property type="match status" value="1"/>
</dbReference>
<dbReference type="Pfam" id="PF09384">
    <property type="entry name" value="UTP15_C"/>
    <property type="match status" value="1"/>
</dbReference>
<keyword evidence="4" id="KW-0677">Repeat</keyword>
<organism evidence="8">
    <name type="scientific">Spumella elongata</name>
    <dbReference type="NCBI Taxonomy" id="89044"/>
    <lineage>
        <taxon>Eukaryota</taxon>
        <taxon>Sar</taxon>
        <taxon>Stramenopiles</taxon>
        <taxon>Ochrophyta</taxon>
        <taxon>Chrysophyceae</taxon>
        <taxon>Chromulinales</taxon>
        <taxon>Chromulinaceae</taxon>
        <taxon>Spumella</taxon>
    </lineage>
</organism>
<dbReference type="SUPFAM" id="SSF50978">
    <property type="entry name" value="WD40 repeat-like"/>
    <property type="match status" value="1"/>
</dbReference>
<feature type="domain" description="U3 small nucleolar RNA-associated protein 15 C-terminal" evidence="7">
    <location>
        <begin position="384"/>
        <end position="519"/>
    </location>
</feature>
<dbReference type="GO" id="GO:0006364">
    <property type="term" value="P:rRNA processing"/>
    <property type="evidence" value="ECO:0007669"/>
    <property type="project" value="UniProtKB-KW"/>
</dbReference>
<evidence type="ECO:0000313" key="8">
    <source>
        <dbReference type="EMBL" id="CAE0293312.1"/>
    </source>
</evidence>
<sequence>MLKSAEFPKLKLRQYAKVQDRETSEAKYWKSFSNTKEDLLQSSPNCIHFNPVDSSTYIVTGSTKVSLYDTLTDKVVRAYSRFNDDAFSGKFRKDGKLIVAGDKSANVKVFDVQSKALLREMKNHTAAVRSTTWASDGLRIFSGSDDKRALCWDLATESILWSSKANHSDYVRALDASPVSADVFVSGSYDHTVKMWDTRQREHSLPVHSMHLDHPVEYTMFTPSGTMLLTASGSEVRVYDIISGGKLLHTFNNHQKFVTSLCLDGTSSRVLSAGLDGHVKVYSLQTMQVVHGMKFGSPLVSMAMPADNKKLVVGFVNGTVMARSRRAEDSLLDLGTGHGITAGLLAQHAAQQQQNRHFKGAGMVHSYGNNAGSETASNAGSTLDDAAVQTERTARLQPYERLLKKFNYQAALDAALKTRNPVVVITVLEELCRRSGLSIALSGRDETSLEPIVSFSARYVNHPKYSRLVIQVVQKMLDLYASVLGHSDAIDELFTKLHKQVRAEVGFQRQILRVMGSLDGIISTATMPRNNASEPIGQNGDSLLLA</sequence>
<keyword evidence="5" id="KW-0539">Nucleus</keyword>
<dbReference type="Pfam" id="PF00400">
    <property type="entry name" value="WD40"/>
    <property type="match status" value="3"/>
</dbReference>
<dbReference type="InterPro" id="IPR001680">
    <property type="entry name" value="WD40_rpt"/>
</dbReference>
<feature type="repeat" description="WD" evidence="6">
    <location>
        <begin position="251"/>
        <end position="292"/>
    </location>
</feature>
<accession>A0A7S3HET6</accession>
<name>A0A7S3HET6_9STRA</name>
<reference evidence="8" key="1">
    <citation type="submission" date="2021-01" db="EMBL/GenBank/DDBJ databases">
        <authorList>
            <person name="Corre E."/>
            <person name="Pelletier E."/>
            <person name="Niang G."/>
            <person name="Scheremetjew M."/>
            <person name="Finn R."/>
            <person name="Kale V."/>
            <person name="Holt S."/>
            <person name="Cochrane G."/>
            <person name="Meng A."/>
            <person name="Brown T."/>
            <person name="Cohen L."/>
        </authorList>
    </citation>
    <scope>NUCLEOTIDE SEQUENCE</scope>
    <source>
        <strain evidence="8">CCAP 955/1</strain>
    </source>
</reference>
<evidence type="ECO:0000256" key="5">
    <source>
        <dbReference type="ARBA" id="ARBA00023242"/>
    </source>
</evidence>
<feature type="repeat" description="WD" evidence="6">
    <location>
        <begin position="121"/>
        <end position="162"/>
    </location>
</feature>
<dbReference type="PANTHER" id="PTHR19924:SF26">
    <property type="entry name" value="U3 SMALL NUCLEOLAR RNA-ASSOCIATED PROTEIN 15 HOMOLOG"/>
    <property type="match status" value="1"/>
</dbReference>
<dbReference type="SMART" id="SM00320">
    <property type="entry name" value="WD40"/>
    <property type="match status" value="6"/>
</dbReference>